<evidence type="ECO:0000259" key="9">
    <source>
        <dbReference type="PROSITE" id="PS50109"/>
    </source>
</evidence>
<proteinExistence type="predicted"/>
<keyword evidence="3" id="KW-0597">Phosphoprotein</keyword>
<dbReference type="InterPro" id="IPR003594">
    <property type="entry name" value="HATPase_dom"/>
</dbReference>
<keyword evidence="6" id="KW-0418">Kinase</keyword>
<comment type="caution">
    <text evidence="10">The sequence shown here is derived from an EMBL/GenBank/DDBJ whole genome shotgun (WGS) entry which is preliminary data.</text>
</comment>
<dbReference type="SUPFAM" id="SSF47384">
    <property type="entry name" value="Homodimeric domain of signal transducing histidine kinase"/>
    <property type="match status" value="1"/>
</dbReference>
<dbReference type="PANTHER" id="PTHR43065:SF10">
    <property type="entry name" value="PEROXIDE STRESS-ACTIVATED HISTIDINE KINASE MAK3"/>
    <property type="match status" value="1"/>
</dbReference>
<dbReference type="GO" id="GO:0005524">
    <property type="term" value="F:ATP binding"/>
    <property type="evidence" value="ECO:0007669"/>
    <property type="project" value="UniProtKB-KW"/>
</dbReference>
<dbReference type="InterPro" id="IPR036097">
    <property type="entry name" value="HisK_dim/P_sf"/>
</dbReference>
<dbReference type="EMBL" id="LIZT01000004">
    <property type="protein sequence ID" value="KPJ51215.1"/>
    <property type="molecule type" value="Genomic_DNA"/>
</dbReference>
<dbReference type="Gene3D" id="1.10.287.130">
    <property type="match status" value="1"/>
</dbReference>
<dbReference type="Gene3D" id="3.30.565.10">
    <property type="entry name" value="Histidine kinase-like ATPase, C-terminal domain"/>
    <property type="match status" value="1"/>
</dbReference>
<keyword evidence="8" id="KW-0902">Two-component regulatory system</keyword>
<comment type="catalytic activity">
    <reaction evidence="1">
        <text>ATP + protein L-histidine = ADP + protein N-phospho-L-histidine.</text>
        <dbReference type="EC" id="2.7.13.3"/>
    </reaction>
</comment>
<reference evidence="10 11" key="1">
    <citation type="journal article" date="2015" name="Microbiome">
        <title>Genomic resolution of linkages in carbon, nitrogen, and sulfur cycling among widespread estuary sediment bacteria.</title>
        <authorList>
            <person name="Baker B.J."/>
            <person name="Lazar C.S."/>
            <person name="Teske A.P."/>
            <person name="Dick G.J."/>
        </authorList>
    </citation>
    <scope>NUCLEOTIDE SEQUENCE [LARGE SCALE GENOMIC DNA]</scope>
    <source>
        <strain evidence="10">DG_26</strain>
    </source>
</reference>
<dbReference type="AlphaFoldDB" id="A0A0S7WMH3"/>
<gene>
    <name evidence="10" type="ORF">AMJ40_00470</name>
</gene>
<dbReference type="Pfam" id="PF02518">
    <property type="entry name" value="HATPase_c"/>
    <property type="match status" value="1"/>
</dbReference>
<dbReference type="GO" id="GO:0000155">
    <property type="term" value="F:phosphorelay sensor kinase activity"/>
    <property type="evidence" value="ECO:0007669"/>
    <property type="project" value="InterPro"/>
</dbReference>
<evidence type="ECO:0000256" key="6">
    <source>
        <dbReference type="ARBA" id="ARBA00022777"/>
    </source>
</evidence>
<accession>A0A0S7WMH3</accession>
<keyword evidence="7" id="KW-0067">ATP-binding</keyword>
<feature type="non-terminal residue" evidence="10">
    <location>
        <position position="1"/>
    </location>
</feature>
<dbReference type="PRINTS" id="PR00344">
    <property type="entry name" value="BCTRLSENSOR"/>
</dbReference>
<evidence type="ECO:0000256" key="7">
    <source>
        <dbReference type="ARBA" id="ARBA00022840"/>
    </source>
</evidence>
<evidence type="ECO:0000313" key="11">
    <source>
        <dbReference type="Proteomes" id="UP000051124"/>
    </source>
</evidence>
<dbReference type="InterPro" id="IPR005467">
    <property type="entry name" value="His_kinase_dom"/>
</dbReference>
<evidence type="ECO:0000256" key="2">
    <source>
        <dbReference type="ARBA" id="ARBA00012438"/>
    </source>
</evidence>
<dbReference type="SMART" id="SM00388">
    <property type="entry name" value="HisKA"/>
    <property type="match status" value="1"/>
</dbReference>
<dbReference type="PANTHER" id="PTHR43065">
    <property type="entry name" value="SENSOR HISTIDINE KINASE"/>
    <property type="match status" value="1"/>
</dbReference>
<dbReference type="InterPro" id="IPR004358">
    <property type="entry name" value="Sig_transdc_His_kin-like_C"/>
</dbReference>
<dbReference type="Proteomes" id="UP000051124">
    <property type="component" value="Unassembled WGS sequence"/>
</dbReference>
<dbReference type="InterPro" id="IPR036890">
    <property type="entry name" value="HATPase_C_sf"/>
</dbReference>
<keyword evidence="5" id="KW-0547">Nucleotide-binding</keyword>
<dbReference type="SUPFAM" id="SSF55874">
    <property type="entry name" value="ATPase domain of HSP90 chaperone/DNA topoisomerase II/histidine kinase"/>
    <property type="match status" value="1"/>
</dbReference>
<protein>
    <recommendedName>
        <fullName evidence="2">histidine kinase</fullName>
        <ecNumber evidence="2">2.7.13.3</ecNumber>
    </recommendedName>
</protein>
<dbReference type="SMART" id="SM00387">
    <property type="entry name" value="HATPase_c"/>
    <property type="match status" value="1"/>
</dbReference>
<sequence length="259" mass="28689">KLPLQVSTRQLVGPNGTPVGSLMLVTDLRLRRDLEAEKAKAERLDVVNKVVAGIAHEIKNPLSSMTTHTQLLREKYDDPEFREFFRSTVTGDLGRVNDVVEKFVQWTQPSKRELSLQDIHLILDEALSSLKNGRIPENIRVSTRYHASLPEIKGDPKELAKGFSSIIYNSVEAMPDGGNLTISTLSDSQYVKVSISDTGAGIPPEQLEEIWDPLFSTKNRGIGLGLPIARKIIEGHGGKIEVRSEPEKGSTFQVFLPIP</sequence>
<organism evidence="10 11">
    <name type="scientific">candidate division TA06 bacterium DG_26</name>
    <dbReference type="NCBI Taxonomy" id="1703771"/>
    <lineage>
        <taxon>Bacteria</taxon>
        <taxon>Bacteria division TA06</taxon>
    </lineage>
</organism>
<evidence type="ECO:0000313" key="10">
    <source>
        <dbReference type="EMBL" id="KPJ51215.1"/>
    </source>
</evidence>
<dbReference type="PROSITE" id="PS50109">
    <property type="entry name" value="HIS_KIN"/>
    <property type="match status" value="1"/>
</dbReference>
<evidence type="ECO:0000256" key="4">
    <source>
        <dbReference type="ARBA" id="ARBA00022679"/>
    </source>
</evidence>
<evidence type="ECO:0000256" key="5">
    <source>
        <dbReference type="ARBA" id="ARBA00022741"/>
    </source>
</evidence>
<evidence type="ECO:0000256" key="1">
    <source>
        <dbReference type="ARBA" id="ARBA00000085"/>
    </source>
</evidence>
<dbReference type="InterPro" id="IPR003661">
    <property type="entry name" value="HisK_dim/P_dom"/>
</dbReference>
<dbReference type="Pfam" id="PF00512">
    <property type="entry name" value="HisKA"/>
    <property type="match status" value="1"/>
</dbReference>
<evidence type="ECO:0000256" key="8">
    <source>
        <dbReference type="ARBA" id="ARBA00023012"/>
    </source>
</evidence>
<dbReference type="EC" id="2.7.13.3" evidence="2"/>
<feature type="domain" description="Histidine kinase" evidence="9">
    <location>
        <begin position="53"/>
        <end position="259"/>
    </location>
</feature>
<keyword evidence="4" id="KW-0808">Transferase</keyword>
<evidence type="ECO:0000256" key="3">
    <source>
        <dbReference type="ARBA" id="ARBA00022553"/>
    </source>
</evidence>
<dbReference type="CDD" id="cd00082">
    <property type="entry name" value="HisKA"/>
    <property type="match status" value="1"/>
</dbReference>
<name>A0A0S7WMH3_UNCT6</name>